<proteinExistence type="predicted"/>
<dbReference type="RefSeq" id="WP_394393569.1">
    <property type="nucleotide sequence ID" value="NZ_JBIENY010000178.1"/>
</dbReference>
<accession>A0ABW7DYU3</accession>
<feature type="region of interest" description="Disordered" evidence="1">
    <location>
        <begin position="1"/>
        <end position="46"/>
    </location>
</feature>
<reference evidence="2 3" key="1">
    <citation type="submission" date="2024-10" db="EMBL/GenBank/DDBJ databases">
        <title>Draft genome assembly of a novel steroid transforming actinomycete isolated from African clawed frog Xenopus laevis.</title>
        <authorList>
            <person name="Bragin E."/>
            <person name="Kollerov V."/>
            <person name="Donova M.V."/>
        </authorList>
    </citation>
    <scope>NUCLEOTIDE SEQUENCE [LARGE SCALE GENOMIC DNA]</scope>
    <source>
        <strain evidence="2 3">MTOC-St3</strain>
    </source>
</reference>
<dbReference type="Pfam" id="PF18616">
    <property type="entry name" value="CdiI_3"/>
    <property type="match status" value="1"/>
</dbReference>
<keyword evidence="3" id="KW-1185">Reference proteome</keyword>
<name>A0ABW7DYU3_STRRO</name>
<feature type="compositionally biased region" description="Basic and acidic residues" evidence="1">
    <location>
        <begin position="31"/>
        <end position="42"/>
    </location>
</feature>
<protein>
    <submittedName>
        <fullName evidence="2">Contact-dependent growth inhibition system immunity protein</fullName>
    </submittedName>
</protein>
<dbReference type="InterPro" id="IPR040547">
    <property type="entry name" value="CdiI"/>
</dbReference>
<comment type="caution">
    <text evidence="2">The sequence shown here is derived from an EMBL/GenBank/DDBJ whole genome shotgun (WGS) entry which is preliminary data.</text>
</comment>
<dbReference type="Proteomes" id="UP001605990">
    <property type="component" value="Unassembled WGS sequence"/>
</dbReference>
<evidence type="ECO:0000313" key="3">
    <source>
        <dbReference type="Proteomes" id="UP001605990"/>
    </source>
</evidence>
<gene>
    <name evidence="2" type="ORF">ACGU38_10780</name>
</gene>
<sequence length="162" mass="18099">GAKPVTEEFVLDLDEGVPPMPRPAEPSRSLEQLEGRWPDPPKDSTSLGRAIHALRRRPIGDLRPDELARLITQDVGLPRLLPLAVRVLRDTAPRQPAGGWYDDDLLYAVVTRKPQVWEQLPGLAEELRAVIESLVGLSRYVRDEADAFLSSLPEDHDDATDR</sequence>
<evidence type="ECO:0000313" key="2">
    <source>
        <dbReference type="EMBL" id="MFG6295840.1"/>
    </source>
</evidence>
<feature type="non-terminal residue" evidence="2">
    <location>
        <position position="1"/>
    </location>
</feature>
<dbReference type="CDD" id="cd20691">
    <property type="entry name" value="CdiI_EC536-like"/>
    <property type="match status" value="1"/>
</dbReference>
<evidence type="ECO:0000256" key="1">
    <source>
        <dbReference type="SAM" id="MobiDB-lite"/>
    </source>
</evidence>
<dbReference type="EMBL" id="JBIENY010000178">
    <property type="protein sequence ID" value="MFG6295840.1"/>
    <property type="molecule type" value="Genomic_DNA"/>
</dbReference>
<organism evidence="2 3">
    <name type="scientific">Streptomyces rochei</name>
    <name type="common">Streptomyces parvullus</name>
    <dbReference type="NCBI Taxonomy" id="1928"/>
    <lineage>
        <taxon>Bacteria</taxon>
        <taxon>Bacillati</taxon>
        <taxon>Actinomycetota</taxon>
        <taxon>Actinomycetes</taxon>
        <taxon>Kitasatosporales</taxon>
        <taxon>Streptomycetaceae</taxon>
        <taxon>Streptomyces</taxon>
        <taxon>Streptomyces rochei group</taxon>
    </lineage>
</organism>